<feature type="domain" description="Phosphodiester glycosidase" evidence="2">
    <location>
        <begin position="152"/>
        <end position="336"/>
    </location>
</feature>
<keyword evidence="3" id="KW-0378">Hydrolase</keyword>
<reference evidence="3" key="1">
    <citation type="submission" date="2021-01" db="EMBL/GenBank/DDBJ databases">
        <title>Genome public.</title>
        <authorList>
            <person name="Liu C."/>
            <person name="Sun Q."/>
        </authorList>
    </citation>
    <scope>NUCLEOTIDE SEQUENCE</scope>
    <source>
        <strain evidence="3">YIM B02565</strain>
    </source>
</reference>
<evidence type="ECO:0000259" key="2">
    <source>
        <dbReference type="Pfam" id="PF09992"/>
    </source>
</evidence>
<dbReference type="PANTHER" id="PTHR40446:SF2">
    <property type="entry name" value="N-ACETYLGLUCOSAMINE-1-PHOSPHODIESTER ALPHA-N-ACETYLGLUCOSAMINIDASE"/>
    <property type="match status" value="1"/>
</dbReference>
<dbReference type="RefSeq" id="WP_202767462.1">
    <property type="nucleotide sequence ID" value="NZ_JAESWA010000022.1"/>
</dbReference>
<protein>
    <submittedName>
        <fullName evidence="3">Phosphodiester glycosidase family protein</fullName>
    </submittedName>
</protein>
<proteinExistence type="predicted"/>
<evidence type="ECO:0000256" key="1">
    <source>
        <dbReference type="SAM" id="Phobius"/>
    </source>
</evidence>
<evidence type="ECO:0000313" key="4">
    <source>
        <dbReference type="Proteomes" id="UP000623681"/>
    </source>
</evidence>
<gene>
    <name evidence="3" type="ORF">JK634_09740</name>
</gene>
<dbReference type="EMBL" id="JAESWA010000022">
    <property type="protein sequence ID" value="MBL4932085.1"/>
    <property type="molecule type" value="Genomic_DNA"/>
</dbReference>
<organism evidence="3 4">
    <name type="scientific">Clostridium paridis</name>
    <dbReference type="NCBI Taxonomy" id="2803863"/>
    <lineage>
        <taxon>Bacteria</taxon>
        <taxon>Bacillati</taxon>
        <taxon>Bacillota</taxon>
        <taxon>Clostridia</taxon>
        <taxon>Eubacteriales</taxon>
        <taxon>Clostridiaceae</taxon>
        <taxon>Clostridium</taxon>
    </lineage>
</organism>
<dbReference type="PANTHER" id="PTHR40446">
    <property type="entry name" value="N-ACETYLGLUCOSAMINE-1-PHOSPHODIESTER ALPHA-N-ACETYLGLUCOSAMINIDASE"/>
    <property type="match status" value="1"/>
</dbReference>
<keyword evidence="1" id="KW-1133">Transmembrane helix</keyword>
<accession>A0A937K5A0</accession>
<sequence>MSKFKKEVEGKKKRRFSFKIFIAFIVFELVFTAITGPFFLYYGPFKNVKKGFVGAAMTSYKSQFLAKWFLSQSEIDKILAENNNIEEGNTDASDKEISIPKSHDDTIERFDIESDKFKGYLLVVKDPTRVHVGYTSKLGKEGQTVSQIAKDNNAIAAINAGGFTDKSANSTWAGNGGQVIGLIMSGGKVISYDADENSKTDMIAINKEGRLLVGKYSLKELNGLGAQEAVTFGPALVINGKGTIKSGDGGWGIAPRTVIGQRSDAAIMLLVIDGRQVFKSVGATLKEAQDVMIKYGAVNAANLDGGKSTTMYYEGDVINTPSDSLGERSIPTAFIVK</sequence>
<dbReference type="AlphaFoldDB" id="A0A937K5A0"/>
<dbReference type="InterPro" id="IPR018711">
    <property type="entry name" value="NAGPA"/>
</dbReference>
<feature type="transmembrane region" description="Helical" evidence="1">
    <location>
        <begin position="20"/>
        <end position="42"/>
    </location>
</feature>
<keyword evidence="4" id="KW-1185">Reference proteome</keyword>
<evidence type="ECO:0000313" key="3">
    <source>
        <dbReference type="EMBL" id="MBL4932085.1"/>
    </source>
</evidence>
<keyword evidence="3" id="KW-0326">Glycosidase</keyword>
<keyword evidence="1" id="KW-0812">Transmembrane</keyword>
<dbReference type="Proteomes" id="UP000623681">
    <property type="component" value="Unassembled WGS sequence"/>
</dbReference>
<dbReference type="GO" id="GO:0016798">
    <property type="term" value="F:hydrolase activity, acting on glycosyl bonds"/>
    <property type="evidence" value="ECO:0007669"/>
    <property type="project" value="UniProtKB-KW"/>
</dbReference>
<dbReference type="Pfam" id="PF09992">
    <property type="entry name" value="NAGPA"/>
    <property type="match status" value="1"/>
</dbReference>
<comment type="caution">
    <text evidence="3">The sequence shown here is derived from an EMBL/GenBank/DDBJ whole genome shotgun (WGS) entry which is preliminary data.</text>
</comment>
<name>A0A937K5A0_9CLOT</name>
<keyword evidence="1" id="KW-0472">Membrane</keyword>